<evidence type="ECO:0000313" key="2">
    <source>
        <dbReference type="EMBL" id="CAI9114167.1"/>
    </source>
</evidence>
<gene>
    <name evidence="2" type="ORF">OLC1_LOCUS21001</name>
</gene>
<dbReference type="Gene3D" id="3.40.50.300">
    <property type="entry name" value="P-loop containing nucleotide triphosphate hydrolases"/>
    <property type="match status" value="1"/>
</dbReference>
<dbReference type="InterPro" id="IPR010674">
    <property type="entry name" value="NOG1_Rossman_fold_dom"/>
</dbReference>
<evidence type="ECO:0000259" key="1">
    <source>
        <dbReference type="Pfam" id="PF06858"/>
    </source>
</evidence>
<name>A0AAV1E3Z1_OLDCO</name>
<proteinExistence type="predicted"/>
<organism evidence="2 3">
    <name type="scientific">Oldenlandia corymbosa var. corymbosa</name>
    <dbReference type="NCBI Taxonomy" id="529605"/>
    <lineage>
        <taxon>Eukaryota</taxon>
        <taxon>Viridiplantae</taxon>
        <taxon>Streptophyta</taxon>
        <taxon>Embryophyta</taxon>
        <taxon>Tracheophyta</taxon>
        <taxon>Spermatophyta</taxon>
        <taxon>Magnoliopsida</taxon>
        <taxon>eudicotyledons</taxon>
        <taxon>Gunneridae</taxon>
        <taxon>Pentapetalae</taxon>
        <taxon>asterids</taxon>
        <taxon>lamiids</taxon>
        <taxon>Gentianales</taxon>
        <taxon>Rubiaceae</taxon>
        <taxon>Rubioideae</taxon>
        <taxon>Spermacoceae</taxon>
        <taxon>Hedyotis-Oldenlandia complex</taxon>
        <taxon>Oldenlandia</taxon>
    </lineage>
</organism>
<dbReference type="InterPro" id="IPR027417">
    <property type="entry name" value="P-loop_NTPase"/>
</dbReference>
<evidence type="ECO:0000313" key="3">
    <source>
        <dbReference type="Proteomes" id="UP001161247"/>
    </source>
</evidence>
<dbReference type="Proteomes" id="UP001161247">
    <property type="component" value="Chromosome 7"/>
</dbReference>
<sequence length="126" mass="14274">MGHINFSYQNFQVTDTPGLLCISDEERNNLEKLTLAVLTHLPTAALYVHDLTRECGTSVSDQFVIYKKIKERKEGPDGAIRVLVKSSVGVDELKTRVHEMLASKVKTILSQNSSDQEQLEETRKWL</sequence>
<dbReference type="AlphaFoldDB" id="A0AAV1E3Z1"/>
<protein>
    <submittedName>
        <fullName evidence="2">OLC1v1014826C1</fullName>
    </submittedName>
</protein>
<dbReference type="GO" id="GO:0005525">
    <property type="term" value="F:GTP binding"/>
    <property type="evidence" value="ECO:0007669"/>
    <property type="project" value="InterPro"/>
</dbReference>
<dbReference type="EMBL" id="OX459124">
    <property type="protein sequence ID" value="CAI9114167.1"/>
    <property type="molecule type" value="Genomic_DNA"/>
</dbReference>
<accession>A0AAV1E3Z1</accession>
<reference evidence="2" key="1">
    <citation type="submission" date="2023-03" db="EMBL/GenBank/DDBJ databases">
        <authorList>
            <person name="Julca I."/>
        </authorList>
    </citation>
    <scope>NUCLEOTIDE SEQUENCE</scope>
</reference>
<feature type="domain" description="Nucleolar GTP-binding protein 1 Rossman-fold" evidence="1">
    <location>
        <begin position="30"/>
        <end position="72"/>
    </location>
</feature>
<dbReference type="PANTHER" id="PTHR45759">
    <property type="entry name" value="NUCLEOLAR GTP-BINDING PROTEIN 1"/>
    <property type="match status" value="1"/>
</dbReference>
<dbReference type="Pfam" id="PF06858">
    <property type="entry name" value="NOG1"/>
    <property type="match status" value="1"/>
</dbReference>
<keyword evidence="3" id="KW-1185">Reference proteome</keyword>